<comment type="caution">
    <text evidence="4">The sequence shown here is derived from an EMBL/GenBank/DDBJ whole genome shotgun (WGS) entry which is preliminary data.</text>
</comment>
<keyword evidence="2" id="KW-0732">Signal</keyword>
<evidence type="ECO:0000256" key="2">
    <source>
        <dbReference type="SAM" id="SignalP"/>
    </source>
</evidence>
<reference evidence="4" key="1">
    <citation type="submission" date="2021-11" db="EMBL/GenBank/DDBJ databases">
        <authorList>
            <person name="Rodrigo-Torres L."/>
            <person name="Arahal R. D."/>
            <person name="Lucena T."/>
        </authorList>
    </citation>
    <scope>NUCLEOTIDE SEQUENCE</scope>
    <source>
        <strain evidence="4">CECT 7929</strain>
    </source>
</reference>
<keyword evidence="5" id="KW-1185">Reference proteome</keyword>
<accession>A0ABM8ZS94</accession>
<evidence type="ECO:0000313" key="4">
    <source>
        <dbReference type="EMBL" id="CAH0533158.1"/>
    </source>
</evidence>
<evidence type="ECO:0000313" key="5">
    <source>
        <dbReference type="Proteomes" id="UP000838672"/>
    </source>
</evidence>
<feature type="region of interest" description="Disordered" evidence="1">
    <location>
        <begin position="428"/>
        <end position="466"/>
    </location>
</feature>
<feature type="domain" description="DUF6844" evidence="3">
    <location>
        <begin position="147"/>
        <end position="240"/>
    </location>
</feature>
<sequence length="466" mass="51526">MNFKKRLLATLIAGSIFSVNFSAVAEEALPAVSNEYVQAKPATADTESVVKEGMAEYVMNQTDRLIAAGKEDVVFLQGTGKISVTKDNSAWAVHRAIAMNEAIQAARESYLNGMLEEFGHEVIKEFMDHADLPAPTAADFEDPGFISSLVEKSMMLADAKLNSLLRGYGVSVEDYRAMPPSKREEVVREAFTMNSLRKAAGDLSGLVVQQVFEQYDESGKGTVGVVMTISAKQRDLMQDILSSNGDVLPKPSAANPQTKNLYRYFHDMPNKPLRFGTMVMRDSKGYPMVLAFGQWGVKYATNERKRDRERKVAQIMAENSAWSTLSSVINLHGELTDETSAKRISSTMRLTEKLGRDSVTSKDVEAEDQIQQLVDRSSKMTSSIKGLKGVRMMGEWRQKHPESGQEMVGVVLVWHPQTAQAFTEIQEGKRADEMTEAQPKAASSTFESDTNQPLYSTGGDINVNDF</sequence>
<name>A0ABM8ZS94_9VIBR</name>
<dbReference type="Proteomes" id="UP000838672">
    <property type="component" value="Unassembled WGS sequence"/>
</dbReference>
<evidence type="ECO:0000256" key="1">
    <source>
        <dbReference type="SAM" id="MobiDB-lite"/>
    </source>
</evidence>
<protein>
    <recommendedName>
        <fullName evidence="3">DUF6844 domain-containing protein</fullName>
    </recommendedName>
</protein>
<gene>
    <name evidence="4" type="ORF">VST7929_01019</name>
</gene>
<organism evidence="4 5">
    <name type="scientific">Vibrio stylophorae</name>
    <dbReference type="NCBI Taxonomy" id="659351"/>
    <lineage>
        <taxon>Bacteria</taxon>
        <taxon>Pseudomonadati</taxon>
        <taxon>Pseudomonadota</taxon>
        <taxon>Gammaproteobacteria</taxon>
        <taxon>Vibrionales</taxon>
        <taxon>Vibrionaceae</taxon>
        <taxon>Vibrio</taxon>
    </lineage>
</organism>
<dbReference type="RefSeq" id="WP_237465422.1">
    <property type="nucleotide sequence ID" value="NZ_CAKLDI010000001.1"/>
</dbReference>
<proteinExistence type="predicted"/>
<feature type="chain" id="PRO_5045942803" description="DUF6844 domain-containing protein" evidence="2">
    <location>
        <begin position="26"/>
        <end position="466"/>
    </location>
</feature>
<dbReference type="EMBL" id="CAKLDI010000001">
    <property type="protein sequence ID" value="CAH0533158.1"/>
    <property type="molecule type" value="Genomic_DNA"/>
</dbReference>
<feature type="signal peptide" evidence="2">
    <location>
        <begin position="1"/>
        <end position="25"/>
    </location>
</feature>
<evidence type="ECO:0000259" key="3">
    <source>
        <dbReference type="Pfam" id="PF20891"/>
    </source>
</evidence>
<feature type="compositionally biased region" description="Polar residues" evidence="1">
    <location>
        <begin position="441"/>
        <end position="455"/>
    </location>
</feature>
<dbReference type="InterPro" id="IPR049286">
    <property type="entry name" value="DUF6844"/>
</dbReference>
<dbReference type="Pfam" id="PF20891">
    <property type="entry name" value="DUF6844"/>
    <property type="match status" value="1"/>
</dbReference>